<keyword evidence="4" id="KW-1185">Reference proteome</keyword>
<feature type="domain" description="Glycosyltransferase subfamily 4-like N-terminal" evidence="2">
    <location>
        <begin position="16"/>
        <end position="168"/>
    </location>
</feature>
<feature type="domain" description="Glycosyl transferase family 1" evidence="1">
    <location>
        <begin position="195"/>
        <end position="343"/>
    </location>
</feature>
<evidence type="ECO:0000259" key="1">
    <source>
        <dbReference type="Pfam" id="PF00534"/>
    </source>
</evidence>
<name>A0ABT6XBX8_9GAMM</name>
<evidence type="ECO:0000313" key="4">
    <source>
        <dbReference type="Proteomes" id="UP001321580"/>
    </source>
</evidence>
<keyword evidence="3" id="KW-0808">Transferase</keyword>
<dbReference type="RefSeq" id="WP_283211098.1">
    <property type="nucleotide sequence ID" value="NZ_JASGBI010000001.1"/>
</dbReference>
<dbReference type="EC" id="2.4.-.-" evidence="3"/>
<dbReference type="EMBL" id="JASGBI010000001">
    <property type="protein sequence ID" value="MDI9237586.1"/>
    <property type="molecule type" value="Genomic_DNA"/>
</dbReference>
<gene>
    <name evidence="3" type="ORF">QLQ15_01515</name>
</gene>
<protein>
    <submittedName>
        <fullName evidence="3">Glycosyltransferase</fullName>
        <ecNumber evidence="3">2.4.-.-</ecNumber>
    </submittedName>
</protein>
<dbReference type="Gene3D" id="3.40.50.2000">
    <property type="entry name" value="Glycogen Phosphorylase B"/>
    <property type="match status" value="2"/>
</dbReference>
<comment type="caution">
    <text evidence="3">The sequence shown here is derived from an EMBL/GenBank/DDBJ whole genome shotgun (WGS) entry which is preliminary data.</text>
</comment>
<evidence type="ECO:0000259" key="2">
    <source>
        <dbReference type="Pfam" id="PF13439"/>
    </source>
</evidence>
<sequence length="374" mass="40395">MPRLTVVQLLPALESGGVERSTLEIAQALVEAGHRAIVVSRGGRLVPRLQAMGAEHITLDIGRKSLLTFRHAIALRRLFVREGVDVVHARSRLPAWVGELALRGLPDATRPRWVTTVHGLNSPSRYSAVMTRGERVICVSSTVRDFVLRHYPHVDAAKLRVIPRGIDPTAFPRAPMPDRAARECVAALHPALGGNGPLLLLPGRGTRLKGHADALVLLARLRADGLDARLWLPGAREAGREAYIATLEQEAVQAGIAGSVAFTAPTDAVAQAYAASDLVLQLSRKPEAFGRTVVEALSVGRPVVGWDHGGVGELLAQYQPQGAVPTFDIDALRRISYELLTHPALSPARIPDSLRAMQEASLAVYAELVDEHRH</sequence>
<dbReference type="Pfam" id="PF00534">
    <property type="entry name" value="Glycos_transf_1"/>
    <property type="match status" value="1"/>
</dbReference>
<organism evidence="3 4">
    <name type="scientific">Lysobacter stagni</name>
    <dbReference type="NCBI Taxonomy" id="3045172"/>
    <lineage>
        <taxon>Bacteria</taxon>
        <taxon>Pseudomonadati</taxon>
        <taxon>Pseudomonadota</taxon>
        <taxon>Gammaproteobacteria</taxon>
        <taxon>Lysobacterales</taxon>
        <taxon>Lysobacteraceae</taxon>
        <taxon>Lysobacter</taxon>
    </lineage>
</organism>
<dbReference type="PANTHER" id="PTHR12526:SF638">
    <property type="entry name" value="SPORE COAT PROTEIN SA"/>
    <property type="match status" value="1"/>
</dbReference>
<accession>A0ABT6XBX8</accession>
<dbReference type="Pfam" id="PF13439">
    <property type="entry name" value="Glyco_transf_4"/>
    <property type="match status" value="1"/>
</dbReference>
<dbReference type="InterPro" id="IPR001296">
    <property type="entry name" value="Glyco_trans_1"/>
</dbReference>
<dbReference type="InterPro" id="IPR028098">
    <property type="entry name" value="Glyco_trans_4-like_N"/>
</dbReference>
<dbReference type="Proteomes" id="UP001321580">
    <property type="component" value="Unassembled WGS sequence"/>
</dbReference>
<evidence type="ECO:0000313" key="3">
    <source>
        <dbReference type="EMBL" id="MDI9237586.1"/>
    </source>
</evidence>
<dbReference type="PANTHER" id="PTHR12526">
    <property type="entry name" value="GLYCOSYLTRANSFERASE"/>
    <property type="match status" value="1"/>
</dbReference>
<keyword evidence="3" id="KW-0328">Glycosyltransferase</keyword>
<dbReference type="SUPFAM" id="SSF53756">
    <property type="entry name" value="UDP-Glycosyltransferase/glycogen phosphorylase"/>
    <property type="match status" value="1"/>
</dbReference>
<proteinExistence type="predicted"/>
<dbReference type="GO" id="GO:0016757">
    <property type="term" value="F:glycosyltransferase activity"/>
    <property type="evidence" value="ECO:0007669"/>
    <property type="project" value="UniProtKB-KW"/>
</dbReference>
<reference evidence="3 4" key="1">
    <citation type="submission" date="2023-05" db="EMBL/GenBank/DDBJ databases">
        <title>Lysobacter sp. strain LF1 Genome sequencing and assembly.</title>
        <authorList>
            <person name="Jung Y."/>
        </authorList>
    </citation>
    <scope>NUCLEOTIDE SEQUENCE [LARGE SCALE GENOMIC DNA]</scope>
    <source>
        <strain evidence="3 4">LF1</strain>
    </source>
</reference>